<feature type="compositionally biased region" description="Polar residues" evidence="6">
    <location>
        <begin position="323"/>
        <end position="332"/>
    </location>
</feature>
<evidence type="ECO:0000256" key="6">
    <source>
        <dbReference type="SAM" id="MobiDB-lite"/>
    </source>
</evidence>
<dbReference type="Proteomes" id="UP000671828">
    <property type="component" value="Chromosome"/>
</dbReference>
<feature type="transmembrane region" description="Helical" evidence="7">
    <location>
        <begin position="258"/>
        <end position="276"/>
    </location>
</feature>
<dbReference type="SUPFAM" id="SSF103481">
    <property type="entry name" value="Multidrug resistance efflux transporter EmrE"/>
    <property type="match status" value="2"/>
</dbReference>
<evidence type="ECO:0000256" key="1">
    <source>
        <dbReference type="ARBA" id="ARBA00004141"/>
    </source>
</evidence>
<feature type="transmembrane region" description="Helical" evidence="7">
    <location>
        <begin position="140"/>
        <end position="160"/>
    </location>
</feature>
<sequence length="332" mass="33510">MLSNRLVTALAPALWGTTYFVTTEHLPPDRPLLAGLLRSLPAGLLLVAVTRRVPSGDWWWRSLVLGALNIGVFFPLLFLAAYRLPGGVAATVGAVQPLIVAGLATGLLGQRMSPRVALAAVAGIAGVSLLVLRAEARLDWLGVAAALGGAAAMAVGTVLGKRWGSPASLPAGTGWQLVAGGLLLLPVTLLVEGLPPALSATNAAGYAYLTVIGAALAYSLWFRGIRLLPATEVAFLGLLSPVVATAVGWLALGQDLTAAQVLGAVVVLAALVAAQARVREPRAGRGVGCGGGGGRPALTGQPGSSHVRASGSSAAFGDHRTFANETSNAPSA</sequence>
<feature type="domain" description="EamA" evidence="8">
    <location>
        <begin position="141"/>
        <end position="272"/>
    </location>
</feature>
<reference evidence="9" key="1">
    <citation type="submission" date="2021-04" db="EMBL/GenBank/DDBJ databases">
        <title>Saccharothrix algeriensis WGS.</title>
        <authorList>
            <person name="Stuskova K."/>
            <person name="Hakalova E."/>
            <person name="Tebbal A.B."/>
            <person name="Eichmeier A."/>
        </authorList>
    </citation>
    <scope>NUCLEOTIDE SEQUENCE</scope>
    <source>
        <strain evidence="9">NRRL B-24137</strain>
    </source>
</reference>
<comment type="subcellular location">
    <subcellularLocation>
        <location evidence="1">Membrane</location>
        <topology evidence="1">Multi-pass membrane protein</topology>
    </subcellularLocation>
</comment>
<keyword evidence="3 7" id="KW-0812">Transmembrane</keyword>
<feature type="transmembrane region" description="Helical" evidence="7">
    <location>
        <begin position="172"/>
        <end position="191"/>
    </location>
</feature>
<dbReference type="Pfam" id="PF00892">
    <property type="entry name" value="EamA"/>
    <property type="match status" value="2"/>
</dbReference>
<keyword evidence="4 7" id="KW-1133">Transmembrane helix</keyword>
<evidence type="ECO:0000256" key="5">
    <source>
        <dbReference type="ARBA" id="ARBA00023136"/>
    </source>
</evidence>
<feature type="transmembrane region" description="Helical" evidence="7">
    <location>
        <begin position="116"/>
        <end position="134"/>
    </location>
</feature>
<dbReference type="PANTHER" id="PTHR32322">
    <property type="entry name" value="INNER MEMBRANE TRANSPORTER"/>
    <property type="match status" value="1"/>
</dbReference>
<comment type="similarity">
    <text evidence="2">Belongs to the EamA transporter family.</text>
</comment>
<proteinExistence type="inferred from homology"/>
<dbReference type="InterPro" id="IPR050638">
    <property type="entry name" value="AA-Vitamin_Transporters"/>
</dbReference>
<evidence type="ECO:0000256" key="2">
    <source>
        <dbReference type="ARBA" id="ARBA00007362"/>
    </source>
</evidence>
<evidence type="ECO:0000256" key="3">
    <source>
        <dbReference type="ARBA" id="ARBA00022692"/>
    </source>
</evidence>
<keyword evidence="5 7" id="KW-0472">Membrane</keyword>
<evidence type="ECO:0000259" key="8">
    <source>
        <dbReference type="Pfam" id="PF00892"/>
    </source>
</evidence>
<evidence type="ECO:0000256" key="4">
    <source>
        <dbReference type="ARBA" id="ARBA00022989"/>
    </source>
</evidence>
<evidence type="ECO:0000313" key="9">
    <source>
        <dbReference type="EMBL" id="QTR01709.1"/>
    </source>
</evidence>
<feature type="transmembrane region" description="Helical" evidence="7">
    <location>
        <begin position="62"/>
        <end position="82"/>
    </location>
</feature>
<protein>
    <submittedName>
        <fullName evidence="9">EamA family transporter</fullName>
    </submittedName>
</protein>
<feature type="domain" description="EamA" evidence="8">
    <location>
        <begin position="8"/>
        <end position="131"/>
    </location>
</feature>
<dbReference type="EMBL" id="CP072788">
    <property type="protein sequence ID" value="QTR01709.1"/>
    <property type="molecule type" value="Genomic_DNA"/>
</dbReference>
<dbReference type="AlphaFoldDB" id="A0A8T8HTM1"/>
<dbReference type="InterPro" id="IPR000620">
    <property type="entry name" value="EamA_dom"/>
</dbReference>
<dbReference type="GO" id="GO:0016020">
    <property type="term" value="C:membrane"/>
    <property type="evidence" value="ECO:0007669"/>
    <property type="project" value="UniProtKB-SubCell"/>
</dbReference>
<gene>
    <name evidence="9" type="ORF">J7S33_20605</name>
</gene>
<feature type="compositionally biased region" description="Gly residues" evidence="6">
    <location>
        <begin position="285"/>
        <end position="295"/>
    </location>
</feature>
<evidence type="ECO:0000256" key="7">
    <source>
        <dbReference type="SAM" id="Phobius"/>
    </source>
</evidence>
<organism evidence="9 10">
    <name type="scientific">Saccharothrix algeriensis</name>
    <dbReference type="NCBI Taxonomy" id="173560"/>
    <lineage>
        <taxon>Bacteria</taxon>
        <taxon>Bacillati</taxon>
        <taxon>Actinomycetota</taxon>
        <taxon>Actinomycetes</taxon>
        <taxon>Pseudonocardiales</taxon>
        <taxon>Pseudonocardiaceae</taxon>
        <taxon>Saccharothrix</taxon>
    </lineage>
</organism>
<feature type="region of interest" description="Disordered" evidence="6">
    <location>
        <begin position="283"/>
        <end position="332"/>
    </location>
</feature>
<name>A0A8T8HTM1_9PSEU</name>
<accession>A0A8T8HTM1</accession>
<dbReference type="PANTHER" id="PTHR32322:SF2">
    <property type="entry name" value="EAMA DOMAIN-CONTAINING PROTEIN"/>
    <property type="match status" value="1"/>
</dbReference>
<evidence type="ECO:0000313" key="10">
    <source>
        <dbReference type="Proteomes" id="UP000671828"/>
    </source>
</evidence>
<dbReference type="InterPro" id="IPR037185">
    <property type="entry name" value="EmrE-like"/>
</dbReference>
<feature type="transmembrane region" description="Helical" evidence="7">
    <location>
        <begin position="203"/>
        <end position="221"/>
    </location>
</feature>
<feature type="transmembrane region" description="Helical" evidence="7">
    <location>
        <begin position="233"/>
        <end position="252"/>
    </location>
</feature>
<feature type="transmembrane region" description="Helical" evidence="7">
    <location>
        <begin position="88"/>
        <end position="109"/>
    </location>
</feature>